<proteinExistence type="predicted"/>
<sequence length="34" mass="3924">MSTEGLFTPVPGVKPTKGGYYLWRYLPDNHQSRK</sequence>
<dbReference type="EMBL" id="PUHP01001810">
    <property type="protein sequence ID" value="TQN65117.1"/>
    <property type="molecule type" value="Genomic_DNA"/>
</dbReference>
<name>A0A5Q4BEI1_9PEZI</name>
<accession>A0A5Q4BEI1</accession>
<gene>
    <name evidence="1" type="ORF">CSHISOI_10302</name>
</gene>
<reference evidence="1 2" key="1">
    <citation type="journal article" date="2019" name="Sci. Rep.">
        <title>Colletotrichum shisoi sp. nov., an anthracnose pathogen of Perilla frutescens in Japan: molecular phylogenetic, morphological and genomic evidence.</title>
        <authorList>
            <person name="Gan P."/>
            <person name="Tsushima A."/>
            <person name="Hiroyama R."/>
            <person name="Narusaka M."/>
            <person name="Takano Y."/>
            <person name="Narusaka Y."/>
            <person name="Kawaradani M."/>
            <person name="Damm U."/>
            <person name="Shirasu K."/>
        </authorList>
    </citation>
    <scope>NUCLEOTIDE SEQUENCE [LARGE SCALE GENOMIC DNA]</scope>
    <source>
        <strain evidence="1 2">PG-2018a</strain>
    </source>
</reference>
<evidence type="ECO:0000313" key="2">
    <source>
        <dbReference type="Proteomes" id="UP000326340"/>
    </source>
</evidence>
<dbReference type="AlphaFoldDB" id="A0A5Q4BEI1"/>
<protein>
    <submittedName>
        <fullName evidence="1">Uncharacterized protein</fullName>
    </submittedName>
</protein>
<organism evidence="1 2">
    <name type="scientific">Colletotrichum shisoi</name>
    <dbReference type="NCBI Taxonomy" id="2078593"/>
    <lineage>
        <taxon>Eukaryota</taxon>
        <taxon>Fungi</taxon>
        <taxon>Dikarya</taxon>
        <taxon>Ascomycota</taxon>
        <taxon>Pezizomycotina</taxon>
        <taxon>Sordariomycetes</taxon>
        <taxon>Hypocreomycetidae</taxon>
        <taxon>Glomerellales</taxon>
        <taxon>Glomerellaceae</taxon>
        <taxon>Colletotrichum</taxon>
        <taxon>Colletotrichum destructivum species complex</taxon>
    </lineage>
</organism>
<comment type="caution">
    <text evidence="1">The sequence shown here is derived from an EMBL/GenBank/DDBJ whole genome shotgun (WGS) entry which is preliminary data.</text>
</comment>
<evidence type="ECO:0000313" key="1">
    <source>
        <dbReference type="EMBL" id="TQN65117.1"/>
    </source>
</evidence>
<keyword evidence="2" id="KW-1185">Reference proteome</keyword>
<dbReference type="Proteomes" id="UP000326340">
    <property type="component" value="Unassembled WGS sequence"/>
</dbReference>